<dbReference type="Pfam" id="PF05199">
    <property type="entry name" value="GMC_oxred_C"/>
    <property type="match status" value="1"/>
</dbReference>
<dbReference type="InterPro" id="IPR007867">
    <property type="entry name" value="GMC_OxRtase_C"/>
</dbReference>
<dbReference type="SUPFAM" id="SSF54373">
    <property type="entry name" value="FAD-linked reductases, C-terminal domain"/>
    <property type="match status" value="1"/>
</dbReference>
<dbReference type="AlphaFoldDB" id="A0A9W9CTC6"/>
<dbReference type="Gene3D" id="3.30.560.10">
    <property type="entry name" value="Glucose Oxidase, domain 3"/>
    <property type="match status" value="1"/>
</dbReference>
<dbReference type="Pfam" id="PF00732">
    <property type="entry name" value="GMC_oxred_N"/>
    <property type="match status" value="1"/>
</dbReference>
<comment type="similarity">
    <text evidence="1 4">Belongs to the GMC oxidoreductase family.</text>
</comment>
<keyword evidence="3 4" id="KW-0274">FAD</keyword>
<dbReference type="EMBL" id="JAPEVB010000005">
    <property type="protein sequence ID" value="KAJ4387450.1"/>
    <property type="molecule type" value="Genomic_DNA"/>
</dbReference>
<comment type="cofactor">
    <cofactor evidence="3">
        <name>FAD</name>
        <dbReference type="ChEBI" id="CHEBI:57692"/>
    </cofactor>
</comment>
<evidence type="ECO:0000256" key="4">
    <source>
        <dbReference type="RuleBase" id="RU003968"/>
    </source>
</evidence>
<dbReference type="InterPro" id="IPR000172">
    <property type="entry name" value="GMC_OxRdtase_N"/>
</dbReference>
<reference evidence="8" key="1">
    <citation type="submission" date="2022-10" db="EMBL/GenBank/DDBJ databases">
        <title>Tapping the CABI collections for fungal endophytes: first genome assemblies for Collariella, Neodidymelliopsis, Ascochyta clinopodiicola, Didymella pomorum, Didymosphaeria variabile, Neocosmospora piperis and Neocucurbitaria cava.</title>
        <authorList>
            <person name="Hill R."/>
        </authorList>
    </citation>
    <scope>NUCLEOTIDE SEQUENCE</scope>
    <source>
        <strain evidence="8">IMI 355082</strain>
    </source>
</reference>
<dbReference type="PIRSF" id="PIRSF000137">
    <property type="entry name" value="Alcohol_oxidase"/>
    <property type="match status" value="1"/>
</dbReference>
<dbReference type="InterPro" id="IPR012132">
    <property type="entry name" value="GMC_OxRdtase"/>
</dbReference>
<evidence type="ECO:0000256" key="3">
    <source>
        <dbReference type="PIRSR" id="PIRSR000137-2"/>
    </source>
</evidence>
<dbReference type="InterPro" id="IPR036188">
    <property type="entry name" value="FAD/NAD-bd_sf"/>
</dbReference>
<feature type="signal peptide" evidence="5">
    <location>
        <begin position="1"/>
        <end position="18"/>
    </location>
</feature>
<protein>
    <recommendedName>
        <fullName evidence="6 7">Glucose-methanol-choline oxidoreductase N-terminal domain-containing protein</fullName>
    </recommendedName>
</protein>
<dbReference type="PANTHER" id="PTHR11552">
    <property type="entry name" value="GLUCOSE-METHANOL-CHOLINE GMC OXIDOREDUCTASE"/>
    <property type="match status" value="1"/>
</dbReference>
<dbReference type="OrthoDB" id="269227at2759"/>
<feature type="active site" description="Proton acceptor" evidence="2">
    <location>
        <position position="594"/>
    </location>
</feature>
<feature type="binding site" evidence="3">
    <location>
        <position position="115"/>
    </location>
    <ligand>
        <name>FAD</name>
        <dbReference type="ChEBI" id="CHEBI:57692"/>
    </ligand>
</feature>
<feature type="domain" description="Glucose-methanol-choline oxidoreductase N-terminal" evidence="7">
    <location>
        <begin position="305"/>
        <end position="319"/>
    </location>
</feature>
<feature type="binding site" evidence="3">
    <location>
        <position position="264"/>
    </location>
    <ligand>
        <name>FAD</name>
        <dbReference type="ChEBI" id="CHEBI:57692"/>
    </ligand>
</feature>
<feature type="active site" description="Proton donor" evidence="2">
    <location>
        <position position="551"/>
    </location>
</feature>
<evidence type="ECO:0000256" key="5">
    <source>
        <dbReference type="SAM" id="SignalP"/>
    </source>
</evidence>
<evidence type="ECO:0000259" key="6">
    <source>
        <dbReference type="PROSITE" id="PS00623"/>
    </source>
</evidence>
<evidence type="ECO:0000259" key="7">
    <source>
        <dbReference type="PROSITE" id="PS00624"/>
    </source>
</evidence>
<dbReference type="Gene3D" id="3.50.50.60">
    <property type="entry name" value="FAD/NAD(P)-binding domain"/>
    <property type="match status" value="1"/>
</dbReference>
<proteinExistence type="inferred from homology"/>
<dbReference type="GO" id="GO:0016614">
    <property type="term" value="F:oxidoreductase activity, acting on CH-OH group of donors"/>
    <property type="evidence" value="ECO:0007669"/>
    <property type="project" value="InterPro"/>
</dbReference>
<feature type="chain" id="PRO_5040967268" description="Glucose-methanol-choline oxidoreductase N-terminal domain-containing protein" evidence="5">
    <location>
        <begin position="19"/>
        <end position="613"/>
    </location>
</feature>
<dbReference type="GO" id="GO:0050660">
    <property type="term" value="F:flavin adenine dinucleotide binding"/>
    <property type="evidence" value="ECO:0007669"/>
    <property type="project" value="InterPro"/>
</dbReference>
<dbReference type="PANTHER" id="PTHR11552:SF115">
    <property type="entry name" value="DEHYDROGENASE XPTC-RELATED"/>
    <property type="match status" value="1"/>
</dbReference>
<dbReference type="GO" id="GO:0044550">
    <property type="term" value="P:secondary metabolite biosynthetic process"/>
    <property type="evidence" value="ECO:0007669"/>
    <property type="project" value="TreeGrafter"/>
</dbReference>
<keyword evidence="4" id="KW-0285">Flavoprotein</keyword>
<keyword evidence="9" id="KW-1185">Reference proteome</keyword>
<dbReference type="PROSITE" id="PS00623">
    <property type="entry name" value="GMC_OXRED_1"/>
    <property type="match status" value="1"/>
</dbReference>
<evidence type="ECO:0000313" key="9">
    <source>
        <dbReference type="Proteomes" id="UP001140453"/>
    </source>
</evidence>
<name>A0A9W9CTC6_9PEZI</name>
<dbReference type="SUPFAM" id="SSF51905">
    <property type="entry name" value="FAD/NAD(P)-binding domain"/>
    <property type="match status" value="1"/>
</dbReference>
<evidence type="ECO:0000313" key="8">
    <source>
        <dbReference type="EMBL" id="KAJ4387450.1"/>
    </source>
</evidence>
<dbReference type="Proteomes" id="UP001140453">
    <property type="component" value="Unassembled WGS sequence"/>
</dbReference>
<comment type="caution">
    <text evidence="8">The sequence shown here is derived from an EMBL/GenBank/DDBJ whole genome shotgun (WGS) entry which is preliminary data.</text>
</comment>
<sequence>MIASNVLATAILLAVANAVPFQGTRISCKRQLASSYDYVIVGGGASGLTVANRLSEDSAVSVLVIEAGDFDANEDYFYIPALAGGAIGTKYDFNTTYAPNSELQNRSVSIPQGRVVGGSTKLNRMVFDRGSISDFDRWAELGNPGWDFAGLLPYFKKQETFTPPTEEIASTFGVEYDAGAHGESGPIQVSYSKFFYADDQNIVDATKELGITIPVDQAAGSPIGGYFCPHNIDPETVTRSSAREAYLTPVQNRTNLNIITGQQVTKLVIENTNGTAKVTGVEYAASADGEKSTVGVNREAILAAGSLHTPQLLQVSGIGASSLHEQIGVTTIVDLPAVGENFQDHGLLTTVATINTTQLTSNDLTSDTTVAAEALAEYETNKTGPYTTPTGDFLLFLPLSTYSNASSSIVSTASAQTGTEYLPADTPAEVVAGYEKQLAVLNDRLGGTESASMEYIWAAGVVVCGLQHPYSRGTVRAASSNIFDAPVATPGYLSNPVDLQLLIEAVKFSRTLRNTAAIQTLQPVEVLPGADVVSDADLETFVRANLGTLYHPAGSCKMGPKDEGGVVDTELKVYGTSNLRVVDASVFPLLPATHIMTAVYGVAEKAADIIKGA</sequence>
<organism evidence="8 9">
    <name type="scientific">Gnomoniopsis smithogilvyi</name>
    <dbReference type="NCBI Taxonomy" id="1191159"/>
    <lineage>
        <taxon>Eukaryota</taxon>
        <taxon>Fungi</taxon>
        <taxon>Dikarya</taxon>
        <taxon>Ascomycota</taxon>
        <taxon>Pezizomycotina</taxon>
        <taxon>Sordariomycetes</taxon>
        <taxon>Sordariomycetidae</taxon>
        <taxon>Diaporthales</taxon>
        <taxon>Gnomoniaceae</taxon>
        <taxon>Gnomoniopsis</taxon>
    </lineage>
</organism>
<accession>A0A9W9CTC6</accession>
<feature type="binding site" evidence="3">
    <location>
        <begin position="123"/>
        <end position="126"/>
    </location>
    <ligand>
        <name>FAD</name>
        <dbReference type="ChEBI" id="CHEBI:57692"/>
    </ligand>
</feature>
<keyword evidence="5" id="KW-0732">Signal</keyword>
<evidence type="ECO:0000256" key="1">
    <source>
        <dbReference type="ARBA" id="ARBA00010790"/>
    </source>
</evidence>
<feature type="domain" description="Glucose-methanol-choline oxidoreductase N-terminal" evidence="6">
    <location>
        <begin position="113"/>
        <end position="136"/>
    </location>
</feature>
<evidence type="ECO:0000256" key="2">
    <source>
        <dbReference type="PIRSR" id="PIRSR000137-1"/>
    </source>
</evidence>
<dbReference type="PROSITE" id="PS00624">
    <property type="entry name" value="GMC_OXRED_2"/>
    <property type="match status" value="1"/>
</dbReference>
<gene>
    <name evidence="8" type="ORF">N0V93_008042</name>
</gene>